<dbReference type="PROSITE" id="PS50106">
    <property type="entry name" value="PDZ"/>
    <property type="match status" value="1"/>
</dbReference>
<protein>
    <submittedName>
        <fullName evidence="3">PDZ domain-containing protein</fullName>
    </submittedName>
</protein>
<sequence>MTRFTRLWPRVLIVVLLAAGASLPGWAAQEQSWGGIGLQVVPTSTGELVVLALVENSPAAAAGVLPGDLIIAVDGFPLRGSDFAEVVSRHLWGPVGSSAAITLLRPGREGIEQMQIERISLKGAALEALPGIEMLEPSSGGALGEPQNNQR</sequence>
<dbReference type="STRING" id="392333.SAMN05660860_00807"/>
<gene>
    <name evidence="3" type="ORF">SAMN05660860_00807</name>
</gene>
<dbReference type="Gene3D" id="2.30.42.10">
    <property type="match status" value="1"/>
</dbReference>
<feature type="domain" description="PDZ" evidence="2">
    <location>
        <begin position="34"/>
        <end position="87"/>
    </location>
</feature>
<dbReference type="OrthoDB" id="5405995at2"/>
<dbReference type="InterPro" id="IPR036034">
    <property type="entry name" value="PDZ_sf"/>
</dbReference>
<dbReference type="RefSeq" id="WP_082047929.1">
    <property type="nucleotide sequence ID" value="NZ_FNGU01000001.1"/>
</dbReference>
<reference evidence="3 4" key="1">
    <citation type="submission" date="2016-10" db="EMBL/GenBank/DDBJ databases">
        <authorList>
            <person name="de Groot N.N."/>
        </authorList>
    </citation>
    <scope>NUCLEOTIDE SEQUENCE [LARGE SCALE GENOMIC DNA]</scope>
    <source>
        <strain evidence="3 4">DSM 17813</strain>
    </source>
</reference>
<evidence type="ECO:0000256" key="1">
    <source>
        <dbReference type="SAM" id="SignalP"/>
    </source>
</evidence>
<name>A0A1G9KMU4_9BACT</name>
<organism evidence="3 4">
    <name type="scientific">Geoalkalibacter ferrihydriticus</name>
    <dbReference type="NCBI Taxonomy" id="392333"/>
    <lineage>
        <taxon>Bacteria</taxon>
        <taxon>Pseudomonadati</taxon>
        <taxon>Thermodesulfobacteriota</taxon>
        <taxon>Desulfuromonadia</taxon>
        <taxon>Desulfuromonadales</taxon>
        <taxon>Geoalkalibacteraceae</taxon>
        <taxon>Geoalkalibacter</taxon>
    </lineage>
</organism>
<proteinExistence type="predicted"/>
<dbReference type="SMART" id="SM00228">
    <property type="entry name" value="PDZ"/>
    <property type="match status" value="1"/>
</dbReference>
<dbReference type="EMBL" id="FNGU01000001">
    <property type="protein sequence ID" value="SDL50773.1"/>
    <property type="molecule type" value="Genomic_DNA"/>
</dbReference>
<dbReference type="AlphaFoldDB" id="A0A1G9KMU4"/>
<evidence type="ECO:0000313" key="4">
    <source>
        <dbReference type="Proteomes" id="UP000182146"/>
    </source>
</evidence>
<dbReference type="InterPro" id="IPR041489">
    <property type="entry name" value="PDZ_6"/>
</dbReference>
<feature type="chain" id="PRO_5010252538" evidence="1">
    <location>
        <begin position="28"/>
        <end position="151"/>
    </location>
</feature>
<dbReference type="InterPro" id="IPR001478">
    <property type="entry name" value="PDZ"/>
</dbReference>
<dbReference type="GO" id="GO:0004175">
    <property type="term" value="F:endopeptidase activity"/>
    <property type="evidence" value="ECO:0007669"/>
    <property type="project" value="TreeGrafter"/>
</dbReference>
<dbReference type="Proteomes" id="UP000182146">
    <property type="component" value="Unassembled WGS sequence"/>
</dbReference>
<dbReference type="CDD" id="cd06782">
    <property type="entry name" value="cpPDZ_CPP-like"/>
    <property type="match status" value="1"/>
</dbReference>
<accession>A0A1G9KMU4</accession>
<dbReference type="PANTHER" id="PTHR32060">
    <property type="entry name" value="TAIL-SPECIFIC PROTEASE"/>
    <property type="match status" value="1"/>
</dbReference>
<dbReference type="Pfam" id="PF17820">
    <property type="entry name" value="PDZ_6"/>
    <property type="match status" value="1"/>
</dbReference>
<dbReference type="PANTHER" id="PTHR32060:SF22">
    <property type="entry name" value="CARBOXYL-TERMINAL-PROCESSING PEPTIDASE 3, CHLOROPLASTIC"/>
    <property type="match status" value="1"/>
</dbReference>
<keyword evidence="1" id="KW-0732">Signal</keyword>
<evidence type="ECO:0000259" key="2">
    <source>
        <dbReference type="PROSITE" id="PS50106"/>
    </source>
</evidence>
<evidence type="ECO:0000313" key="3">
    <source>
        <dbReference type="EMBL" id="SDL50773.1"/>
    </source>
</evidence>
<dbReference type="SUPFAM" id="SSF50156">
    <property type="entry name" value="PDZ domain-like"/>
    <property type="match status" value="1"/>
</dbReference>
<feature type="signal peptide" evidence="1">
    <location>
        <begin position="1"/>
        <end position="27"/>
    </location>
</feature>